<evidence type="ECO:0000256" key="19">
    <source>
        <dbReference type="ARBA" id="ARBA00025833"/>
    </source>
</evidence>
<dbReference type="AlphaFoldDB" id="A0A2Z4GFF2"/>
<evidence type="ECO:0000256" key="14">
    <source>
        <dbReference type="ARBA" id="ARBA00023034"/>
    </source>
</evidence>
<evidence type="ECO:0000256" key="10">
    <source>
        <dbReference type="ARBA" id="ARBA00022729"/>
    </source>
</evidence>
<evidence type="ECO:0000313" key="23">
    <source>
        <dbReference type="EMBL" id="AWW00110.1"/>
    </source>
</evidence>
<dbReference type="GO" id="GO:0005576">
    <property type="term" value="C:extracellular region"/>
    <property type="evidence" value="ECO:0007669"/>
    <property type="project" value="UniProtKB-SubCell"/>
</dbReference>
<dbReference type="GO" id="GO:0005764">
    <property type="term" value="C:lysosome"/>
    <property type="evidence" value="ECO:0007669"/>
    <property type="project" value="UniProtKB-SubCell"/>
</dbReference>
<dbReference type="InterPro" id="IPR003137">
    <property type="entry name" value="PA_domain"/>
</dbReference>
<evidence type="ECO:0000256" key="1">
    <source>
        <dbReference type="ARBA" id="ARBA00004240"/>
    </source>
</evidence>
<keyword evidence="17" id="KW-0325">Glycoprotein</keyword>
<evidence type="ECO:0000259" key="22">
    <source>
        <dbReference type="Pfam" id="PF04389"/>
    </source>
</evidence>
<keyword evidence="18" id="KW-0458">Lysosome</keyword>
<evidence type="ECO:0000256" key="18">
    <source>
        <dbReference type="ARBA" id="ARBA00023228"/>
    </source>
</evidence>
<evidence type="ECO:0000256" key="4">
    <source>
        <dbReference type="ARBA" id="ARBA00004613"/>
    </source>
</evidence>
<keyword evidence="7" id="KW-0121">Carboxypeptidase</keyword>
<dbReference type="InterPro" id="IPR039866">
    <property type="entry name" value="CPQ"/>
</dbReference>
<evidence type="ECO:0000256" key="11">
    <source>
        <dbReference type="ARBA" id="ARBA00022801"/>
    </source>
</evidence>
<proteinExistence type="predicted"/>
<evidence type="ECO:0000256" key="2">
    <source>
        <dbReference type="ARBA" id="ARBA00004371"/>
    </source>
</evidence>
<evidence type="ECO:0000256" key="6">
    <source>
        <dbReference type="ARBA" id="ARBA00022525"/>
    </source>
</evidence>
<dbReference type="Proteomes" id="UP000249873">
    <property type="component" value="Chromosome"/>
</dbReference>
<evidence type="ECO:0000256" key="9">
    <source>
        <dbReference type="ARBA" id="ARBA00022723"/>
    </source>
</evidence>
<keyword evidence="12" id="KW-0256">Endoplasmic reticulum</keyword>
<evidence type="ECO:0000259" key="21">
    <source>
        <dbReference type="Pfam" id="PF02225"/>
    </source>
</evidence>
<dbReference type="PANTHER" id="PTHR12053">
    <property type="entry name" value="PROTEASE FAMILY M28 PLASMA GLUTAMATE CARBOXYPEPTIDASE-RELATED"/>
    <property type="match status" value="1"/>
</dbReference>
<keyword evidence="11" id="KW-0378">Hydrolase</keyword>
<dbReference type="GO" id="GO:0006508">
    <property type="term" value="P:proteolysis"/>
    <property type="evidence" value="ECO:0007669"/>
    <property type="project" value="UniProtKB-KW"/>
</dbReference>
<dbReference type="Gene3D" id="3.50.30.30">
    <property type="match status" value="1"/>
</dbReference>
<evidence type="ECO:0000256" key="20">
    <source>
        <dbReference type="ARBA" id="ARBA00033328"/>
    </source>
</evidence>
<keyword evidence="15" id="KW-0482">Metalloprotease</keyword>
<dbReference type="KEGG" id="als:DJ013_18830"/>
<evidence type="ECO:0000256" key="15">
    <source>
        <dbReference type="ARBA" id="ARBA00023049"/>
    </source>
</evidence>
<evidence type="ECO:0000256" key="3">
    <source>
        <dbReference type="ARBA" id="ARBA00004555"/>
    </source>
</evidence>
<dbReference type="Gene3D" id="3.40.630.10">
    <property type="entry name" value="Zn peptidases"/>
    <property type="match status" value="1"/>
</dbReference>
<dbReference type="SUPFAM" id="SSF53187">
    <property type="entry name" value="Zn-dependent exopeptidases"/>
    <property type="match status" value="1"/>
</dbReference>
<comment type="subcellular location">
    <subcellularLocation>
        <location evidence="1">Endoplasmic reticulum</location>
    </subcellularLocation>
    <subcellularLocation>
        <location evidence="3">Golgi apparatus</location>
    </subcellularLocation>
    <subcellularLocation>
        <location evidence="2">Lysosome</location>
    </subcellularLocation>
    <subcellularLocation>
        <location evidence="4">Secreted</location>
    </subcellularLocation>
</comment>
<feature type="domain" description="PA" evidence="21">
    <location>
        <begin position="127"/>
        <end position="226"/>
    </location>
</feature>
<evidence type="ECO:0000256" key="12">
    <source>
        <dbReference type="ARBA" id="ARBA00022824"/>
    </source>
</evidence>
<dbReference type="InterPro" id="IPR007484">
    <property type="entry name" value="Peptidase_M28"/>
</dbReference>
<comment type="subunit">
    <text evidence="19">Homodimer. The monomeric form is inactive while the homodimer is active.</text>
</comment>
<dbReference type="GO" id="GO:0046872">
    <property type="term" value="F:metal ion binding"/>
    <property type="evidence" value="ECO:0007669"/>
    <property type="project" value="UniProtKB-KW"/>
</dbReference>
<dbReference type="Pfam" id="PF04389">
    <property type="entry name" value="Peptidase_M28"/>
    <property type="match status" value="1"/>
</dbReference>
<accession>A0A2Z4GFF2</accession>
<evidence type="ECO:0000256" key="13">
    <source>
        <dbReference type="ARBA" id="ARBA00022833"/>
    </source>
</evidence>
<evidence type="ECO:0000256" key="8">
    <source>
        <dbReference type="ARBA" id="ARBA00022670"/>
    </source>
</evidence>
<keyword evidence="14" id="KW-0333">Golgi apparatus</keyword>
<organism evidence="23 24">
    <name type="scientific">Arcticibacterium luteifluviistationis</name>
    <dbReference type="NCBI Taxonomy" id="1784714"/>
    <lineage>
        <taxon>Bacteria</taxon>
        <taxon>Pseudomonadati</taxon>
        <taxon>Bacteroidota</taxon>
        <taxon>Cytophagia</taxon>
        <taxon>Cytophagales</taxon>
        <taxon>Leadbetterellaceae</taxon>
        <taxon>Arcticibacterium</taxon>
    </lineage>
</organism>
<dbReference type="RefSeq" id="WP_111373477.1">
    <property type="nucleotide sequence ID" value="NZ_CP029480.1"/>
</dbReference>
<evidence type="ECO:0000313" key="24">
    <source>
        <dbReference type="Proteomes" id="UP000249873"/>
    </source>
</evidence>
<keyword evidence="24" id="KW-1185">Reference proteome</keyword>
<keyword evidence="16" id="KW-0865">Zymogen</keyword>
<protein>
    <recommendedName>
        <fullName evidence="5">Carboxypeptidase Q</fullName>
    </recommendedName>
    <alternativeName>
        <fullName evidence="20">Plasma glutamate carboxypeptidase</fullName>
    </alternativeName>
</protein>
<name>A0A2Z4GFF2_9BACT</name>
<dbReference type="Pfam" id="PF02225">
    <property type="entry name" value="PA"/>
    <property type="match status" value="1"/>
</dbReference>
<dbReference type="OrthoDB" id="9769665at2"/>
<keyword evidence="13" id="KW-0862">Zinc</keyword>
<evidence type="ECO:0000256" key="17">
    <source>
        <dbReference type="ARBA" id="ARBA00023180"/>
    </source>
</evidence>
<sequence length="490" mass="53826">MNKGTFTSLAILLFVFASFTDASKKRKSVFTQISNNVSERGASYEKLQEVINLTKHRLTGSENGKKAETFAFDTFRAFGYSDVSYAPFEVESWSRNKVSLSIVPSNSDNFREVKVVSLAHSPKAAQVSAPIVDCFDGLASDFEKVKGELKGKVALFNINIQSENNKGQKNLHRSEKTALAIKHGAAGVMIANSVEGGVLLTGTASVTGSLISIPAVCISLESGKAIRAWIRDEHNLVAQIEMLNYNKPVRARNIVAKHKGQGKYSKGKIVIGGHLDSWDLAQGAVDNGLGAFSVLDIARVFKDLNLKTKRPIEFVLFMGEEQGLLGSKSYIEKAEKDGSIANVSLMMNLDMINNAHGFNAFGNEKLNKIFNSIGDEIQSIDKAYLNKNRNAAGLHSDHQAFMVKGIPVCSPVGKLSKAALNCYHADCDSMELIDKKELDNNVKYTAMMLYALANSNSLPKRKTSEETRDYLIAQNLKNELILGEEWLWDN</sequence>
<keyword evidence="9" id="KW-0479">Metal-binding</keyword>
<evidence type="ECO:0000256" key="16">
    <source>
        <dbReference type="ARBA" id="ARBA00023145"/>
    </source>
</evidence>
<dbReference type="PANTHER" id="PTHR12053:SF3">
    <property type="entry name" value="CARBOXYPEPTIDASE Q"/>
    <property type="match status" value="1"/>
</dbReference>
<keyword evidence="23" id="KW-0031">Aminopeptidase</keyword>
<keyword evidence="6" id="KW-0964">Secreted</keyword>
<dbReference type="GO" id="GO:0070573">
    <property type="term" value="F:metallodipeptidase activity"/>
    <property type="evidence" value="ECO:0007669"/>
    <property type="project" value="InterPro"/>
</dbReference>
<dbReference type="EMBL" id="CP029480">
    <property type="protein sequence ID" value="AWW00110.1"/>
    <property type="molecule type" value="Genomic_DNA"/>
</dbReference>
<dbReference type="InterPro" id="IPR046450">
    <property type="entry name" value="PA_dom_sf"/>
</dbReference>
<evidence type="ECO:0000256" key="7">
    <source>
        <dbReference type="ARBA" id="ARBA00022645"/>
    </source>
</evidence>
<keyword evidence="8" id="KW-0645">Protease</keyword>
<evidence type="ECO:0000256" key="5">
    <source>
        <dbReference type="ARBA" id="ARBA00014116"/>
    </source>
</evidence>
<dbReference type="SUPFAM" id="SSF52025">
    <property type="entry name" value="PA domain"/>
    <property type="match status" value="1"/>
</dbReference>
<dbReference type="GO" id="GO:0004180">
    <property type="term" value="F:carboxypeptidase activity"/>
    <property type="evidence" value="ECO:0007669"/>
    <property type="project" value="UniProtKB-KW"/>
</dbReference>
<reference evidence="23 24" key="1">
    <citation type="submission" date="2018-05" db="EMBL/GenBank/DDBJ databases">
        <title>Complete genome sequence of Arcticibacterium luteifluviistationis SM1504T, a cytophagaceae bacterium isolated from Arctic surface seawater.</title>
        <authorList>
            <person name="Li Y."/>
            <person name="Qin Q.-L."/>
        </authorList>
    </citation>
    <scope>NUCLEOTIDE SEQUENCE [LARGE SCALE GENOMIC DNA]</scope>
    <source>
        <strain evidence="23 24">SM1504</strain>
    </source>
</reference>
<feature type="domain" description="Peptidase M28" evidence="22">
    <location>
        <begin position="253"/>
        <end position="446"/>
    </location>
</feature>
<dbReference type="GO" id="GO:0004177">
    <property type="term" value="F:aminopeptidase activity"/>
    <property type="evidence" value="ECO:0007669"/>
    <property type="project" value="UniProtKB-KW"/>
</dbReference>
<gene>
    <name evidence="23" type="ORF">DJ013_18830</name>
</gene>
<keyword evidence="10" id="KW-0732">Signal</keyword>